<dbReference type="EMBL" id="SDWV01000026">
    <property type="protein sequence ID" value="RYC05349.1"/>
    <property type="molecule type" value="Genomic_DNA"/>
</dbReference>
<reference evidence="2 3" key="1">
    <citation type="submission" date="2019-01" db="EMBL/GenBank/DDBJ databases">
        <title>Novel species of Nocardioides.</title>
        <authorList>
            <person name="Liu Q."/>
            <person name="X Y.-H."/>
        </authorList>
    </citation>
    <scope>NUCLEOTIDE SEQUENCE [LARGE SCALE GENOMIC DNA]</scope>
    <source>
        <strain evidence="2 3">HLT2-9</strain>
    </source>
</reference>
<feature type="domain" description="PTS EIIA type-2" evidence="1">
    <location>
        <begin position="96"/>
        <end position="237"/>
    </location>
</feature>
<keyword evidence="3" id="KW-1185">Reference proteome</keyword>
<dbReference type="InterPro" id="IPR002178">
    <property type="entry name" value="PTS_EIIA_type-2_dom"/>
</dbReference>
<dbReference type="RefSeq" id="WP_129428524.1">
    <property type="nucleotide sequence ID" value="NZ_SDWV01000026.1"/>
</dbReference>
<comment type="caution">
    <text evidence="2">The sequence shown here is derived from an EMBL/GenBank/DDBJ whole genome shotgun (WGS) entry which is preliminary data.</text>
</comment>
<dbReference type="Proteomes" id="UP000291101">
    <property type="component" value="Unassembled WGS sequence"/>
</dbReference>
<gene>
    <name evidence="2" type="ORF">EUA94_19380</name>
</gene>
<dbReference type="SUPFAM" id="SSF55804">
    <property type="entry name" value="Phoshotransferase/anion transport protein"/>
    <property type="match status" value="1"/>
</dbReference>
<organism evidence="2 3">
    <name type="scientific">Nocardioides zhouii</name>
    <dbReference type="NCBI Taxonomy" id="1168729"/>
    <lineage>
        <taxon>Bacteria</taxon>
        <taxon>Bacillati</taxon>
        <taxon>Actinomycetota</taxon>
        <taxon>Actinomycetes</taxon>
        <taxon>Propionibacteriales</taxon>
        <taxon>Nocardioidaceae</taxon>
        <taxon>Nocardioides</taxon>
    </lineage>
</organism>
<dbReference type="InterPro" id="IPR016152">
    <property type="entry name" value="PTrfase/Anion_transptr"/>
</dbReference>
<dbReference type="Pfam" id="PF00359">
    <property type="entry name" value="PTS_EIIA_2"/>
    <property type="match status" value="1"/>
</dbReference>
<protein>
    <recommendedName>
        <fullName evidence="1">PTS EIIA type-2 domain-containing protein</fullName>
    </recommendedName>
</protein>
<evidence type="ECO:0000313" key="3">
    <source>
        <dbReference type="Proteomes" id="UP000291101"/>
    </source>
</evidence>
<dbReference type="Gene3D" id="3.40.930.10">
    <property type="entry name" value="Mannitol-specific EII, Chain A"/>
    <property type="match status" value="1"/>
</dbReference>
<evidence type="ECO:0000313" key="2">
    <source>
        <dbReference type="EMBL" id="RYC05349.1"/>
    </source>
</evidence>
<dbReference type="AlphaFoldDB" id="A0A4Q2SMQ5"/>
<accession>A0A4Q2SMQ5</accession>
<proteinExistence type="predicted"/>
<dbReference type="PROSITE" id="PS51094">
    <property type="entry name" value="PTS_EIIA_TYPE_2"/>
    <property type="match status" value="1"/>
</dbReference>
<dbReference type="OrthoDB" id="3826965at2"/>
<dbReference type="InterPro" id="IPR050661">
    <property type="entry name" value="BglG_antiterminators"/>
</dbReference>
<dbReference type="PANTHER" id="PTHR30185">
    <property type="entry name" value="CRYPTIC BETA-GLUCOSIDE BGL OPERON ANTITERMINATOR"/>
    <property type="match status" value="1"/>
</dbReference>
<name>A0A4Q2SMQ5_9ACTN</name>
<dbReference type="PANTHER" id="PTHR30185:SF12">
    <property type="entry name" value="TRANSCRIPTIONAL REGULATOR MANR"/>
    <property type="match status" value="1"/>
</dbReference>
<evidence type="ECO:0000259" key="1">
    <source>
        <dbReference type="PROSITE" id="PS51094"/>
    </source>
</evidence>
<sequence length="239" mass="26920">MEATTVRYHEKLSFRILRALEHRARLVQVFPTVDITPADITADIVVSPVELKGFDLTRTVIVSPMLTRHDIDRIEAKVRDYERRSTFVRAVTQVQQLMDRSIFFPDSGTSTRDEVLLRLTAALEQAGMVPPSFHAEVQERERMSSTALNDIVALPHSMTMNADRSAIAVLVSKDPIDWGGTPVNLVALIAFNPDERQLFRDVFDQLVVVLTEPSRVRRLVSSGTTYEAFVAELIALMDL</sequence>